<evidence type="ECO:0000313" key="2">
    <source>
        <dbReference type="EMBL" id="KAA1400486.1"/>
    </source>
</evidence>
<name>A0A5M4FJY7_9ACTN</name>
<dbReference type="AlphaFoldDB" id="A0A5M4FJY7"/>
<dbReference type="EMBL" id="SDPQ02000001">
    <property type="protein sequence ID" value="KAA1400486.1"/>
    <property type="molecule type" value="Genomic_DNA"/>
</dbReference>
<accession>A0A5M4FJY7</accession>
<comment type="caution">
    <text evidence="2">The sequence shown here is derived from an EMBL/GenBank/DDBJ whole genome shotgun (WGS) entry which is preliminary data.</text>
</comment>
<reference evidence="2" key="1">
    <citation type="submission" date="2019-09" db="EMBL/GenBank/DDBJ databases">
        <authorList>
            <person name="Li J."/>
        </authorList>
    </citation>
    <scope>NUCLEOTIDE SEQUENCE [LARGE SCALE GENOMIC DNA]</scope>
    <source>
        <strain evidence="2">JCM 14732</strain>
    </source>
</reference>
<keyword evidence="3" id="KW-1185">Reference proteome</keyword>
<evidence type="ECO:0008006" key="4">
    <source>
        <dbReference type="Google" id="ProtNLM"/>
    </source>
</evidence>
<keyword evidence="1" id="KW-0472">Membrane</keyword>
<sequence>MSTQLLAHDTWDGPGPWWPLFPLFWIAFFVLVFGVLGRFGRRRWHRGSFAGESRLAERYAAGEIEESEYRERLAVLRERDT</sequence>
<keyword evidence="1" id="KW-0812">Transmembrane</keyword>
<dbReference type="Proteomes" id="UP000380867">
    <property type="component" value="Unassembled WGS sequence"/>
</dbReference>
<protein>
    <recommendedName>
        <fullName evidence="4">SHOCT domain-containing protein</fullName>
    </recommendedName>
</protein>
<organism evidence="2 3">
    <name type="scientific">Aeromicrobium ginsengisoli</name>
    <dbReference type="NCBI Taxonomy" id="363867"/>
    <lineage>
        <taxon>Bacteria</taxon>
        <taxon>Bacillati</taxon>
        <taxon>Actinomycetota</taxon>
        <taxon>Actinomycetes</taxon>
        <taxon>Propionibacteriales</taxon>
        <taxon>Nocardioidaceae</taxon>
        <taxon>Aeromicrobium</taxon>
    </lineage>
</organism>
<proteinExistence type="predicted"/>
<evidence type="ECO:0000313" key="3">
    <source>
        <dbReference type="Proteomes" id="UP000380867"/>
    </source>
</evidence>
<gene>
    <name evidence="2" type="ORF">ESP70_005180</name>
</gene>
<keyword evidence="1" id="KW-1133">Transmembrane helix</keyword>
<feature type="transmembrane region" description="Helical" evidence="1">
    <location>
        <begin position="20"/>
        <end position="39"/>
    </location>
</feature>
<dbReference type="OrthoDB" id="3748887at2"/>
<evidence type="ECO:0000256" key="1">
    <source>
        <dbReference type="SAM" id="Phobius"/>
    </source>
</evidence>